<dbReference type="GO" id="GO:0016020">
    <property type="term" value="C:membrane"/>
    <property type="evidence" value="ECO:0007669"/>
    <property type="project" value="UniProtKB-SubCell"/>
</dbReference>
<keyword evidence="5" id="KW-0472">Membrane</keyword>
<keyword evidence="2" id="KW-0812">Transmembrane</keyword>
<dbReference type="OrthoDB" id="6479716at2759"/>
<reference evidence="7 9" key="2">
    <citation type="journal article" date="2013" name="Nature">
        <title>Insights into bilaterian evolution from three spiralian genomes.</title>
        <authorList>
            <person name="Simakov O."/>
            <person name="Marletaz F."/>
            <person name="Cho S.J."/>
            <person name="Edsinger-Gonzales E."/>
            <person name="Havlak P."/>
            <person name="Hellsten U."/>
            <person name="Kuo D.H."/>
            <person name="Larsson T."/>
            <person name="Lv J."/>
            <person name="Arendt D."/>
            <person name="Savage R."/>
            <person name="Osoegawa K."/>
            <person name="de Jong P."/>
            <person name="Grimwood J."/>
            <person name="Chapman J.A."/>
            <person name="Shapiro H."/>
            <person name="Aerts A."/>
            <person name="Otillar R.P."/>
            <person name="Terry A.Y."/>
            <person name="Boore J.L."/>
            <person name="Grigoriev I.V."/>
            <person name="Lindberg D.R."/>
            <person name="Seaver E.C."/>
            <person name="Weisblat D.A."/>
            <person name="Putnam N.H."/>
            <person name="Rokhsar D.S."/>
        </authorList>
    </citation>
    <scope>NUCLEOTIDE SEQUENCE</scope>
    <source>
        <strain evidence="7 9">I ESC-2004</strain>
    </source>
</reference>
<reference evidence="9" key="1">
    <citation type="submission" date="2012-12" db="EMBL/GenBank/DDBJ databases">
        <authorList>
            <person name="Hellsten U."/>
            <person name="Grimwood J."/>
            <person name="Chapman J.A."/>
            <person name="Shapiro H."/>
            <person name="Aerts A."/>
            <person name="Otillar R.P."/>
            <person name="Terry A.Y."/>
            <person name="Boore J.L."/>
            <person name="Simakov O."/>
            <person name="Marletaz F."/>
            <person name="Cho S.-J."/>
            <person name="Edsinger-Gonzales E."/>
            <person name="Havlak P."/>
            <person name="Kuo D.-H."/>
            <person name="Larsson T."/>
            <person name="Lv J."/>
            <person name="Arendt D."/>
            <person name="Savage R."/>
            <person name="Osoegawa K."/>
            <person name="de Jong P."/>
            <person name="Lindberg D.R."/>
            <person name="Seaver E.C."/>
            <person name="Weisblat D.A."/>
            <person name="Putnam N.H."/>
            <person name="Grigoriev I.V."/>
            <person name="Rokhsar D.S."/>
        </authorList>
    </citation>
    <scope>NUCLEOTIDE SEQUENCE</scope>
    <source>
        <strain evidence="9">I ESC-2004</strain>
    </source>
</reference>
<evidence type="ECO:0000313" key="8">
    <source>
        <dbReference type="EnsemblMetazoa" id="CapteP226558"/>
    </source>
</evidence>
<evidence type="ECO:0000256" key="1">
    <source>
        <dbReference type="ARBA" id="ARBA00004606"/>
    </source>
</evidence>
<protein>
    <submittedName>
        <fullName evidence="7 8">Uncharacterized protein</fullName>
    </submittedName>
</protein>
<dbReference type="HOGENOM" id="CLU_579016_0_0_1"/>
<dbReference type="GO" id="GO:0042285">
    <property type="term" value="F:xylosyltransferase activity"/>
    <property type="evidence" value="ECO:0007669"/>
    <property type="project" value="TreeGrafter"/>
</dbReference>
<evidence type="ECO:0000313" key="7">
    <source>
        <dbReference type="EMBL" id="ELT96252.1"/>
    </source>
</evidence>
<dbReference type="STRING" id="283909.R7TRP3"/>
<evidence type="ECO:0000256" key="4">
    <source>
        <dbReference type="ARBA" id="ARBA00022989"/>
    </source>
</evidence>
<reference evidence="8" key="3">
    <citation type="submission" date="2015-06" db="UniProtKB">
        <authorList>
            <consortium name="EnsemblMetazoa"/>
        </authorList>
    </citation>
    <scope>IDENTIFICATION</scope>
</reference>
<evidence type="ECO:0000256" key="5">
    <source>
        <dbReference type="ARBA" id="ARBA00023136"/>
    </source>
</evidence>
<evidence type="ECO:0000256" key="2">
    <source>
        <dbReference type="ARBA" id="ARBA00022692"/>
    </source>
</evidence>
<sequence length="453" mass="52035">MSAENESSQILWRRRIYRTVRQMNVLRSSIAVGLLLFVWLLLASGGSESADGEKRAAEKDDGFSPIRIMRRSLGIAHASCKKLKVVVEKLKIETEGYVQETAPGGGYLNNRMAVLGHHFVSARTLVIMATKNKLMFPMLGPTNMTGEQACQVFIDEAKKKRQYWMNVLGGKCQATEDGRDITFVTHISYNRMYMLERIAAHWEGPMSVAIDILPENFDQLVENFCASESLQLKENLMIHLSLKQGEFYPANFIRTVALNGSCTNYVFLSDGDFVPVQGSELRMMEYVKEHGVLAPGEKHAVVLPAFELLRDGTPFPREKRDVIDLWKEKQLRPFHLREWPPGHSATLFPYWKIADKIYRIKWRRQFEPYLIMRSDEVPAYNQEFVGRFFDKVSHAMEIAARGFQFLVTPDLYTVHLPHPVTSDVKNADLYMGCAIRLHFDFKKRLKEQFNATL</sequence>
<dbReference type="AlphaFoldDB" id="R7TRP3"/>
<dbReference type="InterPro" id="IPR051292">
    <property type="entry name" value="Xyl/GlcA_transferase"/>
</dbReference>
<name>R7TRP3_CAPTE</name>
<organism evidence="7">
    <name type="scientific">Capitella teleta</name>
    <name type="common">Polychaete worm</name>
    <dbReference type="NCBI Taxonomy" id="283909"/>
    <lineage>
        <taxon>Eukaryota</taxon>
        <taxon>Metazoa</taxon>
        <taxon>Spiralia</taxon>
        <taxon>Lophotrochozoa</taxon>
        <taxon>Annelida</taxon>
        <taxon>Polychaeta</taxon>
        <taxon>Sedentaria</taxon>
        <taxon>Scolecida</taxon>
        <taxon>Capitellidae</taxon>
        <taxon>Capitella</taxon>
    </lineage>
</organism>
<keyword evidence="3" id="KW-0735">Signal-anchor</keyword>
<dbReference type="EnsemblMetazoa" id="CapteT226558">
    <property type="protein sequence ID" value="CapteP226558"/>
    <property type="gene ID" value="CapteG226558"/>
</dbReference>
<dbReference type="GO" id="GO:0015020">
    <property type="term" value="F:glucuronosyltransferase activity"/>
    <property type="evidence" value="ECO:0007669"/>
    <property type="project" value="TreeGrafter"/>
</dbReference>
<dbReference type="Proteomes" id="UP000014760">
    <property type="component" value="Unassembled WGS sequence"/>
</dbReference>
<dbReference type="EMBL" id="KB308885">
    <property type="protein sequence ID" value="ELT96252.1"/>
    <property type="molecule type" value="Genomic_DNA"/>
</dbReference>
<dbReference type="PANTHER" id="PTHR12270:SF25">
    <property type="entry name" value="GLYCOSYLTRANSFERASE-LIKE PROTEIN LARGE"/>
    <property type="match status" value="1"/>
</dbReference>
<accession>R7TRP3</accession>
<gene>
    <name evidence="7" type="ORF">CAPTEDRAFT_226558</name>
</gene>
<dbReference type="PANTHER" id="PTHR12270">
    <property type="entry name" value="GLYCOSYLTRANSFERASE-RELATED"/>
    <property type="match status" value="1"/>
</dbReference>
<dbReference type="Pfam" id="PF13896">
    <property type="entry name" value="Glyco_transf_49"/>
    <property type="match status" value="1"/>
</dbReference>
<evidence type="ECO:0000256" key="3">
    <source>
        <dbReference type="ARBA" id="ARBA00022968"/>
    </source>
</evidence>
<dbReference type="GO" id="GO:0035269">
    <property type="term" value="P:protein O-linked glycosylation via mannose"/>
    <property type="evidence" value="ECO:0007669"/>
    <property type="project" value="TreeGrafter"/>
</dbReference>
<evidence type="ECO:0000313" key="9">
    <source>
        <dbReference type="Proteomes" id="UP000014760"/>
    </source>
</evidence>
<keyword evidence="9" id="KW-1185">Reference proteome</keyword>
<evidence type="ECO:0000256" key="6">
    <source>
        <dbReference type="ARBA" id="ARBA00023180"/>
    </source>
</evidence>
<proteinExistence type="predicted"/>
<comment type="subcellular location">
    <subcellularLocation>
        <location evidence="1">Membrane</location>
        <topology evidence="1">Single-pass type II membrane protein</topology>
    </subcellularLocation>
</comment>
<keyword evidence="6" id="KW-0325">Glycoprotein</keyword>
<keyword evidence="4" id="KW-1133">Transmembrane helix</keyword>
<dbReference type="EMBL" id="AMQN01002322">
    <property type="status" value="NOT_ANNOTATED_CDS"/>
    <property type="molecule type" value="Genomic_DNA"/>
</dbReference>